<sequence>MNPGKVRREAVRRLTDLPNVGPATAADLRLLGITRPADLAQADPFALYQALCQQTATRHDPCVLDVFMSLTDFAAGGAARPWWDYTAERKRRYGSRLRDQAAG</sequence>
<dbReference type="Proteomes" id="UP001364472">
    <property type="component" value="Unassembled WGS sequence"/>
</dbReference>
<reference evidence="1 2" key="1">
    <citation type="journal article" date="2016" name="Antonie Van Leeuwenhoek">
        <title>Denitratimonas tolerans gen. nov., sp. nov., a denitrifying bacterium isolated from a bioreactor for tannery wastewater treatment.</title>
        <authorList>
            <person name="Han S.I."/>
            <person name="Kim J.O."/>
            <person name="Lee Y.R."/>
            <person name="Ekpeghere K.I."/>
            <person name="Koh S.C."/>
            <person name="Whang K.S."/>
        </authorList>
    </citation>
    <scope>NUCLEOTIDE SEQUENCE [LARGE SCALE GENOMIC DNA]</scope>
    <source>
        <strain evidence="1 2">KACC 17565</strain>
    </source>
</reference>
<dbReference type="InterPro" id="IPR021725">
    <property type="entry name" value="Cdd1"/>
</dbReference>
<evidence type="ECO:0000313" key="2">
    <source>
        <dbReference type="Proteomes" id="UP001364472"/>
    </source>
</evidence>
<protein>
    <submittedName>
        <fullName evidence="1">Helix-hairpin-helix domain-containing protein</fullName>
    </submittedName>
</protein>
<accession>A0AAW9R3X1</accession>
<dbReference type="Gene3D" id="1.10.150.20">
    <property type="entry name" value="5' to 3' exonuclease, C-terminal subdomain"/>
    <property type="match status" value="1"/>
</dbReference>
<name>A0AAW9R3X1_9GAMM</name>
<dbReference type="AlphaFoldDB" id="A0AAW9R3X1"/>
<dbReference type="RefSeq" id="WP_337334701.1">
    <property type="nucleotide sequence ID" value="NZ_JBBDHC010000005.1"/>
</dbReference>
<evidence type="ECO:0000313" key="1">
    <source>
        <dbReference type="EMBL" id="MEJ1248981.1"/>
    </source>
</evidence>
<comment type="caution">
    <text evidence="1">The sequence shown here is derived from an EMBL/GenBank/DDBJ whole genome shotgun (WGS) entry which is preliminary data.</text>
</comment>
<dbReference type="Pfam" id="PF11731">
    <property type="entry name" value="Cdd1"/>
    <property type="match status" value="1"/>
</dbReference>
<dbReference type="EMBL" id="JBBDHC010000005">
    <property type="protein sequence ID" value="MEJ1248981.1"/>
    <property type="molecule type" value="Genomic_DNA"/>
</dbReference>
<proteinExistence type="predicted"/>
<gene>
    <name evidence="1" type="ORF">WB794_04735</name>
</gene>
<keyword evidence="2" id="KW-1185">Reference proteome</keyword>
<organism evidence="1 2">
    <name type="scientific">Denitratimonas tolerans</name>
    <dbReference type="NCBI Taxonomy" id="1338420"/>
    <lineage>
        <taxon>Bacteria</taxon>
        <taxon>Pseudomonadati</taxon>
        <taxon>Pseudomonadota</taxon>
        <taxon>Gammaproteobacteria</taxon>
        <taxon>Lysobacterales</taxon>
        <taxon>Lysobacteraceae</taxon>
        <taxon>Denitratimonas</taxon>
    </lineage>
</organism>